<accession>A0A5J4ZRY2</accession>
<dbReference type="EMBL" id="CM018049">
    <property type="protein sequence ID" value="KAA8520584.1"/>
    <property type="molecule type" value="Genomic_DNA"/>
</dbReference>
<dbReference type="AlphaFoldDB" id="A0A5J4ZRY2"/>
<proteinExistence type="predicted"/>
<evidence type="ECO:0000313" key="2">
    <source>
        <dbReference type="Proteomes" id="UP000325577"/>
    </source>
</evidence>
<name>A0A5J4ZRY2_9ASTE</name>
<keyword evidence="2" id="KW-1185">Reference proteome</keyword>
<dbReference type="Proteomes" id="UP000325577">
    <property type="component" value="Linkage Group LG6"/>
</dbReference>
<evidence type="ECO:0000313" key="1">
    <source>
        <dbReference type="EMBL" id="KAA8520584.1"/>
    </source>
</evidence>
<reference evidence="1 2" key="1">
    <citation type="submission" date="2019-09" db="EMBL/GenBank/DDBJ databases">
        <title>A chromosome-level genome assembly of the Chinese tupelo Nyssa sinensis.</title>
        <authorList>
            <person name="Yang X."/>
            <person name="Kang M."/>
            <person name="Yang Y."/>
            <person name="Xiong H."/>
            <person name="Wang M."/>
            <person name="Zhang Z."/>
            <person name="Wang Z."/>
            <person name="Wu H."/>
            <person name="Ma T."/>
            <person name="Liu J."/>
            <person name="Xi Z."/>
        </authorList>
    </citation>
    <scope>NUCLEOTIDE SEQUENCE [LARGE SCALE GENOMIC DNA]</scope>
    <source>
        <strain evidence="1">J267</strain>
        <tissue evidence="1">Leaf</tissue>
    </source>
</reference>
<protein>
    <submittedName>
        <fullName evidence="1">Uncharacterized protein</fullName>
    </submittedName>
</protein>
<sequence length="175" mass="20018">MVGDVNSDGMRIGMVDEGRQWSTVTVGEASLRDIRETRAVVTLLDAQIRLLNLLPLPLRPPHNAGLPHLAPLSHRQPSHYHRRRHQCHQPPFLGSRHDGGRVLERGFGSTDAEKQHDGVNPFGVNSYHAQLPHRRPDDQRQRQKINWVCLWRREPAWVLHISLLLSGILVRRAVH</sequence>
<gene>
    <name evidence="1" type="ORF">F0562_014840</name>
</gene>
<organism evidence="1 2">
    <name type="scientific">Nyssa sinensis</name>
    <dbReference type="NCBI Taxonomy" id="561372"/>
    <lineage>
        <taxon>Eukaryota</taxon>
        <taxon>Viridiplantae</taxon>
        <taxon>Streptophyta</taxon>
        <taxon>Embryophyta</taxon>
        <taxon>Tracheophyta</taxon>
        <taxon>Spermatophyta</taxon>
        <taxon>Magnoliopsida</taxon>
        <taxon>eudicotyledons</taxon>
        <taxon>Gunneridae</taxon>
        <taxon>Pentapetalae</taxon>
        <taxon>asterids</taxon>
        <taxon>Cornales</taxon>
        <taxon>Nyssaceae</taxon>
        <taxon>Nyssa</taxon>
    </lineage>
</organism>